<reference evidence="6" key="1">
    <citation type="submission" date="2017-07" db="EMBL/GenBank/DDBJ databases">
        <title>Comparative genome mining reveals phylogenetic distribution patterns of secondary metabolites in Amycolatopsis.</title>
        <authorList>
            <person name="Adamek M."/>
            <person name="Alanjary M."/>
            <person name="Sales-Ortells H."/>
            <person name="Goodfellow M."/>
            <person name="Bull A.T."/>
            <person name="Kalinowski J."/>
            <person name="Ziemert N."/>
        </authorList>
    </citation>
    <scope>NUCLEOTIDE SEQUENCE [LARGE SCALE GENOMIC DNA]</scope>
    <source>
        <strain evidence="6">H5</strain>
    </source>
</reference>
<dbReference type="InterPro" id="IPR020806">
    <property type="entry name" value="PKS_PP-bd"/>
</dbReference>
<dbReference type="Gene3D" id="3.30.559.10">
    <property type="entry name" value="Chloramphenicol acetyltransferase-like domain"/>
    <property type="match status" value="1"/>
</dbReference>
<name>A0A229TE91_9PSEU</name>
<dbReference type="OrthoDB" id="2472181at2"/>
<dbReference type="GO" id="GO:0044550">
    <property type="term" value="P:secondary metabolite biosynthetic process"/>
    <property type="evidence" value="ECO:0007669"/>
    <property type="project" value="TreeGrafter"/>
</dbReference>
<evidence type="ECO:0000313" key="5">
    <source>
        <dbReference type="EMBL" id="OXM69556.1"/>
    </source>
</evidence>
<dbReference type="Pfam" id="PF00501">
    <property type="entry name" value="AMP-binding"/>
    <property type="match status" value="1"/>
</dbReference>
<dbReference type="GO" id="GO:0043041">
    <property type="term" value="P:amino acid activation for nonribosomal peptide biosynthetic process"/>
    <property type="evidence" value="ECO:0007669"/>
    <property type="project" value="TreeGrafter"/>
</dbReference>
<dbReference type="PROSITE" id="PS00455">
    <property type="entry name" value="AMP_BINDING"/>
    <property type="match status" value="1"/>
</dbReference>
<dbReference type="SUPFAM" id="SSF52777">
    <property type="entry name" value="CoA-dependent acyltransferases"/>
    <property type="match status" value="2"/>
</dbReference>
<dbReference type="SUPFAM" id="SSF56801">
    <property type="entry name" value="Acetyl-CoA synthetase-like"/>
    <property type="match status" value="1"/>
</dbReference>
<dbReference type="SUPFAM" id="SSF47336">
    <property type="entry name" value="ACP-like"/>
    <property type="match status" value="1"/>
</dbReference>
<dbReference type="PROSITE" id="PS00012">
    <property type="entry name" value="PHOSPHOPANTETHEINE"/>
    <property type="match status" value="1"/>
</dbReference>
<dbReference type="GO" id="GO:0003824">
    <property type="term" value="F:catalytic activity"/>
    <property type="evidence" value="ECO:0007669"/>
    <property type="project" value="InterPro"/>
</dbReference>
<dbReference type="InterPro" id="IPR006162">
    <property type="entry name" value="Ppantetheine_attach_site"/>
</dbReference>
<keyword evidence="3" id="KW-0597">Phosphoprotein</keyword>
<dbReference type="Gene3D" id="3.30.559.30">
    <property type="entry name" value="Nonribosomal peptide synthetase, condensation domain"/>
    <property type="match status" value="1"/>
</dbReference>
<dbReference type="Pfam" id="PF00668">
    <property type="entry name" value="Condensation"/>
    <property type="match status" value="1"/>
</dbReference>
<dbReference type="Proteomes" id="UP000215199">
    <property type="component" value="Unassembled WGS sequence"/>
</dbReference>
<dbReference type="GO" id="GO:0031177">
    <property type="term" value="F:phosphopantetheine binding"/>
    <property type="evidence" value="ECO:0007669"/>
    <property type="project" value="InterPro"/>
</dbReference>
<feature type="domain" description="Carrier" evidence="4">
    <location>
        <begin position="1015"/>
        <end position="1091"/>
    </location>
</feature>
<dbReference type="InterPro" id="IPR000873">
    <property type="entry name" value="AMP-dep_synth/lig_dom"/>
</dbReference>
<evidence type="ECO:0000256" key="2">
    <source>
        <dbReference type="ARBA" id="ARBA00022450"/>
    </source>
</evidence>
<dbReference type="PANTHER" id="PTHR45527">
    <property type="entry name" value="NONRIBOSOMAL PEPTIDE SYNTHETASE"/>
    <property type="match status" value="1"/>
</dbReference>
<dbReference type="Pfam" id="PF00550">
    <property type="entry name" value="PP-binding"/>
    <property type="match status" value="1"/>
</dbReference>
<dbReference type="GO" id="GO:0005737">
    <property type="term" value="C:cytoplasm"/>
    <property type="evidence" value="ECO:0007669"/>
    <property type="project" value="TreeGrafter"/>
</dbReference>
<keyword evidence="2" id="KW-0596">Phosphopantetheine</keyword>
<dbReference type="Gene3D" id="3.30.300.30">
    <property type="match status" value="1"/>
</dbReference>
<dbReference type="PROSITE" id="PS50075">
    <property type="entry name" value="CARRIER"/>
    <property type="match status" value="1"/>
</dbReference>
<comment type="caution">
    <text evidence="5">The sequence shown here is derived from an EMBL/GenBank/DDBJ whole genome shotgun (WGS) entry which is preliminary data.</text>
</comment>
<dbReference type="InterPro" id="IPR036736">
    <property type="entry name" value="ACP-like_sf"/>
</dbReference>
<evidence type="ECO:0000256" key="1">
    <source>
        <dbReference type="ARBA" id="ARBA00001957"/>
    </source>
</evidence>
<dbReference type="InterPro" id="IPR001242">
    <property type="entry name" value="Condensation_dom"/>
</dbReference>
<dbReference type="InterPro" id="IPR045851">
    <property type="entry name" value="AMP-bd_C_sf"/>
</dbReference>
<dbReference type="InterPro" id="IPR009081">
    <property type="entry name" value="PP-bd_ACP"/>
</dbReference>
<dbReference type="InterPro" id="IPR025110">
    <property type="entry name" value="AMP-bd_C"/>
</dbReference>
<accession>A0A229TE91</accession>
<keyword evidence="6" id="KW-1185">Reference proteome</keyword>
<dbReference type="RefSeq" id="WP_093946881.1">
    <property type="nucleotide sequence ID" value="NZ_NMUL01000007.1"/>
</dbReference>
<gene>
    <name evidence="5" type="ORF">CF165_08555</name>
</gene>
<dbReference type="Gene3D" id="3.40.50.12780">
    <property type="entry name" value="N-terminal domain of ligase-like"/>
    <property type="match status" value="1"/>
</dbReference>
<dbReference type="Pfam" id="PF13193">
    <property type="entry name" value="AMP-binding_C"/>
    <property type="match status" value="1"/>
</dbReference>
<evidence type="ECO:0000259" key="4">
    <source>
        <dbReference type="PROSITE" id="PS50075"/>
    </source>
</evidence>
<dbReference type="SMART" id="SM00823">
    <property type="entry name" value="PKS_PP"/>
    <property type="match status" value="2"/>
</dbReference>
<evidence type="ECO:0000256" key="3">
    <source>
        <dbReference type="ARBA" id="ARBA00022553"/>
    </source>
</evidence>
<sequence length="1096" mass="115409">MTRLEDWLPLVSAVSGMPPAEVAARLGDSSFVGLGGSSLGAIELLALGQRQLGCSVDSARLIGPEPLGTVLSATTPYLAPPPPASREPDRPLLPGQRAMLAAHLAGTDRPYHLMFSLETGDPLEEDRTAEVLAELVARHESLRTMFVAEGTAQCRRVLPPTERPRIFHQHLPSVHSVQIGHELYAGASDTLLRPFERPPVVFVLGRTGRGSLLTMLIHHVLADGWSIGLLWRQFGELYRGEPAAPGRSPDQVADRNAELTSSGALDEITARAADRLAGAPAVVSLPSDAPRPPSSDGRGARLVFPLPEPLATATGELAARCGVTTTAVLMSAWALTVARRTGLADFLLGLPVAGRFGAHTAGVVGLCTRVVPVRCRIDDAGSAEACVRGVSAAIAAATGDADVPFEHLVTALGEDPDPARNPLAQIGFAAHDQLVPESIGPDWRVHEGHCGGSVFDALLYVQAWSGRPRLALEYATSVLSPADAGDLAESFEAGLAELTAHPRRPLGHARTISAGQRARLDRLGTGRAVDSDGDLWRAFERTVASTPETVAISDTHAGVTLTYGQLHAFASAQARQLAAAGVEAGDRVLIDLPRSASEAVGVLATLRLGASYVAIDPAATREWRAHVAATAAPKARIGPETAIDLTRPAPAGPALPEVTGKTAYIAFTSGSTGLPKGVVVTHRGVLRLAADPDLFVPAAETRMLRLAPLAFDASTLELLVPLANGGTVEVFPPGEPAPAALAGFLHDRPVTHAWLTSGLFRIVAEHRPDAFSGVRQVFTGGGVVSPPHVRRVLDRCPGLRVTNGYGPTENTTFTTTHTVDGAHQVGPDLPIGRPVAGTGVVVLDAAGGLVPPGGIGELHTTGAGLAEGYLGEPVQTGEAFADRQETGLRTYRTGDLARWGSDGTLHFHGRRDRQVKIAGHRVELSDVERRIASRDGVLDALVFLSEEDRLCAAVRTGGVSLAVIRQAVEAELPAYARPQRWLAVTEFPLTRNGKVDLRALSSETLPAVATTDAEDDIAALEKIIADAWATVLGTDDFDHDEGFFDVGGDSLRLALVRHQLRERLPGQPLPLVDLYRFPTVESLARHLSGAPPGTGA</sequence>
<evidence type="ECO:0000313" key="6">
    <source>
        <dbReference type="Proteomes" id="UP000215199"/>
    </source>
</evidence>
<proteinExistence type="predicted"/>
<comment type="cofactor">
    <cofactor evidence="1">
        <name>pantetheine 4'-phosphate</name>
        <dbReference type="ChEBI" id="CHEBI:47942"/>
    </cofactor>
</comment>
<dbReference type="Gene3D" id="1.10.1200.10">
    <property type="entry name" value="ACP-like"/>
    <property type="match status" value="1"/>
</dbReference>
<dbReference type="PANTHER" id="PTHR45527:SF1">
    <property type="entry name" value="FATTY ACID SYNTHASE"/>
    <property type="match status" value="1"/>
</dbReference>
<dbReference type="InterPro" id="IPR042099">
    <property type="entry name" value="ANL_N_sf"/>
</dbReference>
<protein>
    <recommendedName>
        <fullName evidence="4">Carrier domain-containing protein</fullName>
    </recommendedName>
</protein>
<organism evidence="5 6">
    <name type="scientific">Amycolatopsis vastitatis</name>
    <dbReference type="NCBI Taxonomy" id="1905142"/>
    <lineage>
        <taxon>Bacteria</taxon>
        <taxon>Bacillati</taxon>
        <taxon>Actinomycetota</taxon>
        <taxon>Actinomycetes</taxon>
        <taxon>Pseudonocardiales</taxon>
        <taxon>Pseudonocardiaceae</taxon>
        <taxon>Amycolatopsis</taxon>
    </lineage>
</organism>
<dbReference type="AlphaFoldDB" id="A0A229TE91"/>
<dbReference type="GO" id="GO:0008610">
    <property type="term" value="P:lipid biosynthetic process"/>
    <property type="evidence" value="ECO:0007669"/>
    <property type="project" value="UniProtKB-ARBA"/>
</dbReference>
<dbReference type="EMBL" id="NMUL01000007">
    <property type="protein sequence ID" value="OXM69556.1"/>
    <property type="molecule type" value="Genomic_DNA"/>
</dbReference>
<dbReference type="InterPro" id="IPR020845">
    <property type="entry name" value="AMP-binding_CS"/>
</dbReference>
<dbReference type="InterPro" id="IPR023213">
    <property type="entry name" value="CAT-like_dom_sf"/>
</dbReference>